<keyword evidence="4" id="KW-0843">Virulence</keyword>
<dbReference type="EMBL" id="JAULSW010000002">
    <property type="protein sequence ID" value="KAK3391032.1"/>
    <property type="molecule type" value="Genomic_DNA"/>
</dbReference>
<keyword evidence="3" id="KW-1133">Transmembrane helix</keyword>
<dbReference type="GO" id="GO:0016020">
    <property type="term" value="C:membrane"/>
    <property type="evidence" value="ECO:0007669"/>
    <property type="project" value="UniProtKB-SubCell"/>
</dbReference>
<dbReference type="PANTHER" id="PTHR33365:SF7">
    <property type="entry name" value="TAT PATHWAY SIGNAL SEQUENCE"/>
    <property type="match status" value="1"/>
</dbReference>
<dbReference type="Proteomes" id="UP001285441">
    <property type="component" value="Unassembled WGS sequence"/>
</dbReference>
<organism evidence="8 9">
    <name type="scientific">Podospora didyma</name>
    <dbReference type="NCBI Taxonomy" id="330526"/>
    <lineage>
        <taxon>Eukaryota</taxon>
        <taxon>Fungi</taxon>
        <taxon>Dikarya</taxon>
        <taxon>Ascomycota</taxon>
        <taxon>Pezizomycotina</taxon>
        <taxon>Sordariomycetes</taxon>
        <taxon>Sordariomycetidae</taxon>
        <taxon>Sordariales</taxon>
        <taxon>Podosporaceae</taxon>
        <taxon>Podospora</taxon>
    </lineage>
</organism>
<reference evidence="8" key="1">
    <citation type="journal article" date="2023" name="Mol. Phylogenet. Evol.">
        <title>Genome-scale phylogeny and comparative genomics of the fungal order Sordariales.</title>
        <authorList>
            <person name="Hensen N."/>
            <person name="Bonometti L."/>
            <person name="Westerberg I."/>
            <person name="Brannstrom I.O."/>
            <person name="Guillou S."/>
            <person name="Cros-Aarteil S."/>
            <person name="Calhoun S."/>
            <person name="Haridas S."/>
            <person name="Kuo A."/>
            <person name="Mondo S."/>
            <person name="Pangilinan J."/>
            <person name="Riley R."/>
            <person name="LaButti K."/>
            <person name="Andreopoulos B."/>
            <person name="Lipzen A."/>
            <person name="Chen C."/>
            <person name="Yan M."/>
            <person name="Daum C."/>
            <person name="Ng V."/>
            <person name="Clum A."/>
            <person name="Steindorff A."/>
            <person name="Ohm R.A."/>
            <person name="Martin F."/>
            <person name="Silar P."/>
            <person name="Natvig D.O."/>
            <person name="Lalanne C."/>
            <person name="Gautier V."/>
            <person name="Ament-Velasquez S.L."/>
            <person name="Kruys A."/>
            <person name="Hutchinson M.I."/>
            <person name="Powell A.J."/>
            <person name="Barry K."/>
            <person name="Miller A.N."/>
            <person name="Grigoriev I.V."/>
            <person name="Debuchy R."/>
            <person name="Gladieux P."/>
            <person name="Hiltunen Thoren M."/>
            <person name="Johannesson H."/>
        </authorList>
    </citation>
    <scope>NUCLEOTIDE SEQUENCE</scope>
    <source>
        <strain evidence="8">CBS 232.78</strain>
    </source>
</reference>
<evidence type="ECO:0000256" key="3">
    <source>
        <dbReference type="ARBA" id="ARBA00022989"/>
    </source>
</evidence>
<sequence>MPPAPANDALSFEQQVWEPNSATNSTYAGNPTSLRDAAWSALLQYSNLRFTAEELDSIDATRKNEGVELPDGGYLGILTVFHELHCVKHLRRYLYASSYFPPLTLDQIEDLYKDLIQTALLRQQSLGTRPGSVMKLFKLAAMSVLTALTAARPIGTEAFNGPYSDMSYAYEVETPHQPRHTTTSDLGIAGALR</sequence>
<dbReference type="Pfam" id="PF11807">
    <property type="entry name" value="UstYa"/>
    <property type="match status" value="1"/>
</dbReference>
<evidence type="ECO:0000256" key="1">
    <source>
        <dbReference type="ARBA" id="ARBA00004167"/>
    </source>
</evidence>
<evidence type="ECO:0000256" key="4">
    <source>
        <dbReference type="ARBA" id="ARBA00023026"/>
    </source>
</evidence>
<keyword evidence="5" id="KW-0472">Membrane</keyword>
<accession>A0AAE0P0G7</accession>
<evidence type="ECO:0000313" key="8">
    <source>
        <dbReference type="EMBL" id="KAK3391032.1"/>
    </source>
</evidence>
<evidence type="ECO:0000256" key="2">
    <source>
        <dbReference type="ARBA" id="ARBA00022692"/>
    </source>
</evidence>
<reference evidence="8" key="2">
    <citation type="submission" date="2023-06" db="EMBL/GenBank/DDBJ databases">
        <authorList>
            <consortium name="Lawrence Berkeley National Laboratory"/>
            <person name="Haridas S."/>
            <person name="Hensen N."/>
            <person name="Bonometti L."/>
            <person name="Westerberg I."/>
            <person name="Brannstrom I.O."/>
            <person name="Guillou S."/>
            <person name="Cros-Aarteil S."/>
            <person name="Calhoun S."/>
            <person name="Kuo A."/>
            <person name="Mondo S."/>
            <person name="Pangilinan J."/>
            <person name="Riley R."/>
            <person name="LaButti K."/>
            <person name="Andreopoulos B."/>
            <person name="Lipzen A."/>
            <person name="Chen C."/>
            <person name="Yanf M."/>
            <person name="Daum C."/>
            <person name="Ng V."/>
            <person name="Clum A."/>
            <person name="Steindorff A."/>
            <person name="Ohm R."/>
            <person name="Martin F."/>
            <person name="Silar P."/>
            <person name="Natvig D."/>
            <person name="Lalanne C."/>
            <person name="Gautier V."/>
            <person name="Ament-velasquez S.L."/>
            <person name="Kruys A."/>
            <person name="Hutchinson M.I."/>
            <person name="Powell A.J."/>
            <person name="Barry K."/>
            <person name="Miller A.N."/>
            <person name="Grigoriev I.V."/>
            <person name="Debuchy R."/>
            <person name="Gladieux P."/>
            <person name="Thoren M.H."/>
            <person name="Johannesson H."/>
        </authorList>
    </citation>
    <scope>NUCLEOTIDE SEQUENCE</scope>
    <source>
        <strain evidence="8">CBS 232.78</strain>
    </source>
</reference>
<evidence type="ECO:0000256" key="5">
    <source>
        <dbReference type="ARBA" id="ARBA00023136"/>
    </source>
</evidence>
<name>A0AAE0P0G7_9PEZI</name>
<comment type="subcellular location">
    <subcellularLocation>
        <location evidence="1">Membrane</location>
        <topology evidence="1">Single-pass membrane protein</topology>
    </subcellularLocation>
</comment>
<comment type="similarity">
    <text evidence="7">Belongs to the ustYa family.</text>
</comment>
<dbReference type="GO" id="GO:0043386">
    <property type="term" value="P:mycotoxin biosynthetic process"/>
    <property type="evidence" value="ECO:0007669"/>
    <property type="project" value="InterPro"/>
</dbReference>
<comment type="caution">
    <text evidence="8">The sequence shown here is derived from an EMBL/GenBank/DDBJ whole genome shotgun (WGS) entry which is preliminary data.</text>
</comment>
<protein>
    <submittedName>
        <fullName evidence="8">Uncharacterized protein</fullName>
    </submittedName>
</protein>
<keyword evidence="6" id="KW-0325">Glycoprotein</keyword>
<evidence type="ECO:0000256" key="6">
    <source>
        <dbReference type="ARBA" id="ARBA00023180"/>
    </source>
</evidence>
<evidence type="ECO:0000256" key="7">
    <source>
        <dbReference type="ARBA" id="ARBA00035112"/>
    </source>
</evidence>
<evidence type="ECO:0000313" key="9">
    <source>
        <dbReference type="Proteomes" id="UP001285441"/>
    </source>
</evidence>
<keyword evidence="2" id="KW-0812">Transmembrane</keyword>
<dbReference type="InterPro" id="IPR021765">
    <property type="entry name" value="UstYa-like"/>
</dbReference>
<dbReference type="PANTHER" id="PTHR33365">
    <property type="entry name" value="YALI0B05434P"/>
    <property type="match status" value="1"/>
</dbReference>
<keyword evidence="9" id="KW-1185">Reference proteome</keyword>
<proteinExistence type="inferred from homology"/>
<gene>
    <name evidence="8" type="ORF">B0H63DRAFT_520229</name>
</gene>
<dbReference type="AlphaFoldDB" id="A0AAE0P0G7"/>